<feature type="signal peptide" evidence="2">
    <location>
        <begin position="1"/>
        <end position="25"/>
    </location>
</feature>
<dbReference type="Pfam" id="PF00395">
    <property type="entry name" value="SLH"/>
    <property type="match status" value="1"/>
</dbReference>
<evidence type="ECO:0000313" key="5">
    <source>
        <dbReference type="Proteomes" id="UP000321157"/>
    </source>
</evidence>
<dbReference type="InterPro" id="IPR001119">
    <property type="entry name" value="SLH_dom"/>
</dbReference>
<dbReference type="PROSITE" id="PS51272">
    <property type="entry name" value="SLH"/>
    <property type="match status" value="1"/>
</dbReference>
<dbReference type="Proteomes" id="UP000321157">
    <property type="component" value="Unassembled WGS sequence"/>
</dbReference>
<reference evidence="4 5" key="1">
    <citation type="submission" date="2019-07" db="EMBL/GenBank/DDBJ databases">
        <title>Whole genome shotgun sequence of Aneurinibacillus danicus NBRC 102444.</title>
        <authorList>
            <person name="Hosoyama A."/>
            <person name="Uohara A."/>
            <person name="Ohji S."/>
            <person name="Ichikawa N."/>
        </authorList>
    </citation>
    <scope>NUCLEOTIDE SEQUENCE [LARGE SCALE GENOMIC DNA]</scope>
    <source>
        <strain evidence="4 5">NBRC 102444</strain>
    </source>
</reference>
<feature type="region of interest" description="Disordered" evidence="1">
    <location>
        <begin position="83"/>
        <end position="132"/>
    </location>
</feature>
<evidence type="ECO:0000259" key="3">
    <source>
        <dbReference type="PROSITE" id="PS51272"/>
    </source>
</evidence>
<dbReference type="RefSeq" id="WP_170230122.1">
    <property type="nucleotide sequence ID" value="NZ_BJXX01000023.1"/>
</dbReference>
<evidence type="ECO:0000313" key="4">
    <source>
        <dbReference type="EMBL" id="GEN33091.1"/>
    </source>
</evidence>
<organism evidence="4 5">
    <name type="scientific">Aneurinibacillus danicus</name>
    <dbReference type="NCBI Taxonomy" id="267746"/>
    <lineage>
        <taxon>Bacteria</taxon>
        <taxon>Bacillati</taxon>
        <taxon>Bacillota</taxon>
        <taxon>Bacilli</taxon>
        <taxon>Bacillales</taxon>
        <taxon>Paenibacillaceae</taxon>
        <taxon>Aneurinibacillus group</taxon>
        <taxon>Aneurinibacillus</taxon>
    </lineage>
</organism>
<dbReference type="EMBL" id="BJXX01000023">
    <property type="protein sequence ID" value="GEN33091.1"/>
    <property type="molecule type" value="Genomic_DNA"/>
</dbReference>
<accession>A0A511V4S6</accession>
<proteinExistence type="predicted"/>
<comment type="caution">
    <text evidence="4">The sequence shown here is derived from an EMBL/GenBank/DDBJ whole genome shotgun (WGS) entry which is preliminary data.</text>
</comment>
<protein>
    <recommendedName>
        <fullName evidence="3">SLH domain-containing protein</fullName>
    </recommendedName>
</protein>
<feature type="chain" id="PRO_5021935537" description="SLH domain-containing protein" evidence="2">
    <location>
        <begin position="26"/>
        <end position="132"/>
    </location>
</feature>
<name>A0A511V4S6_9BACL</name>
<keyword evidence="5" id="KW-1185">Reference proteome</keyword>
<dbReference type="AlphaFoldDB" id="A0A511V4S6"/>
<keyword evidence="2" id="KW-0732">Signal</keyword>
<evidence type="ECO:0000256" key="1">
    <source>
        <dbReference type="SAM" id="MobiDB-lite"/>
    </source>
</evidence>
<gene>
    <name evidence="4" type="ORF">ADA01nite_05510</name>
</gene>
<dbReference type="PROSITE" id="PS51257">
    <property type="entry name" value="PROKAR_LIPOPROTEIN"/>
    <property type="match status" value="1"/>
</dbReference>
<evidence type="ECO:0000256" key="2">
    <source>
        <dbReference type="SAM" id="SignalP"/>
    </source>
</evidence>
<sequence>MNKTKIIGILTTAALLSSCALPVYALTTFSDIDNSFAKDAVAMAVELGLLVGNSDGTFNPGGNAERQAVALVASKFLRVVEAQKKQNPIQNQPQPPNTSIPAPEQTEIPAPTQNNNSSSNGGGAGTNNYLST</sequence>
<feature type="domain" description="SLH" evidence="3">
    <location>
        <begin position="24"/>
        <end position="87"/>
    </location>
</feature>